<dbReference type="Gene3D" id="3.40.190.150">
    <property type="entry name" value="Bordetella uptake gene, domain 1"/>
    <property type="match status" value="1"/>
</dbReference>
<dbReference type="PROSITE" id="PS51257">
    <property type="entry name" value="PROKAR_LIPOPROTEIN"/>
    <property type="match status" value="1"/>
</dbReference>
<dbReference type="PANTHER" id="PTHR42928">
    <property type="entry name" value="TRICARBOXYLATE-BINDING PROTEIN"/>
    <property type="match status" value="1"/>
</dbReference>
<dbReference type="PIRSF" id="PIRSF017082">
    <property type="entry name" value="YflP"/>
    <property type="match status" value="1"/>
</dbReference>
<dbReference type="Proteomes" id="UP000614200">
    <property type="component" value="Unassembled WGS sequence"/>
</dbReference>
<comment type="caution">
    <text evidence="2">The sequence shown here is derived from an EMBL/GenBank/DDBJ whole genome shotgun (WGS) entry which is preliminary data.</text>
</comment>
<dbReference type="EMBL" id="JADKNH010000010">
    <property type="protein sequence ID" value="MBF4694692.1"/>
    <property type="molecule type" value="Genomic_DNA"/>
</dbReference>
<dbReference type="PANTHER" id="PTHR42928:SF5">
    <property type="entry name" value="BLR1237 PROTEIN"/>
    <property type="match status" value="1"/>
</dbReference>
<dbReference type="InterPro" id="IPR042100">
    <property type="entry name" value="Bug_dom1"/>
</dbReference>
<dbReference type="InterPro" id="IPR005064">
    <property type="entry name" value="BUG"/>
</dbReference>
<dbReference type="RefSeq" id="WP_194702931.1">
    <property type="nucleotide sequence ID" value="NZ_JADKNH010000010.1"/>
</dbReference>
<accession>A0ABR9ZW47</accession>
<evidence type="ECO:0000256" key="1">
    <source>
        <dbReference type="ARBA" id="ARBA00006987"/>
    </source>
</evidence>
<evidence type="ECO:0000313" key="3">
    <source>
        <dbReference type="Proteomes" id="UP000614200"/>
    </source>
</evidence>
<dbReference type="CDD" id="cd07012">
    <property type="entry name" value="PBP2_Bug_TTT"/>
    <property type="match status" value="1"/>
</dbReference>
<organism evidence="2 3">
    <name type="scientific">Fusibacter ferrireducens</name>
    <dbReference type="NCBI Taxonomy" id="2785058"/>
    <lineage>
        <taxon>Bacteria</taxon>
        <taxon>Bacillati</taxon>
        <taxon>Bacillota</taxon>
        <taxon>Clostridia</taxon>
        <taxon>Eubacteriales</taxon>
        <taxon>Eubacteriales Family XII. Incertae Sedis</taxon>
        <taxon>Fusibacter</taxon>
    </lineage>
</organism>
<proteinExistence type="inferred from homology"/>
<reference evidence="2 3" key="1">
    <citation type="submission" date="2020-11" db="EMBL/GenBank/DDBJ databases">
        <title>Fusibacter basophilias sp. nov.</title>
        <authorList>
            <person name="Qiu D."/>
        </authorList>
    </citation>
    <scope>NUCLEOTIDE SEQUENCE [LARGE SCALE GENOMIC DNA]</scope>
    <source>
        <strain evidence="2 3">Q10-2</strain>
    </source>
</reference>
<gene>
    <name evidence="2" type="ORF">ISU02_16385</name>
</gene>
<dbReference type="SUPFAM" id="SSF53850">
    <property type="entry name" value="Periplasmic binding protein-like II"/>
    <property type="match status" value="1"/>
</dbReference>
<evidence type="ECO:0000313" key="2">
    <source>
        <dbReference type="EMBL" id="MBF4694692.1"/>
    </source>
</evidence>
<sequence length="340" mass="36823">MRVRNLMLYVVILTMMVFFVGCSTASKEVSKESASSNTASNEPSEAVSAYPEKPVTVIVGFSAGGGTDTAARMLFQYAEKYFGQKFAIVNKPGASGEIAWTELAMSDPDGYTIGFINPPTFLSHPIQRSGCQYELEDFSIIANIVSDPAIIAVNAQSDMNSLDDYFAAAANGDITVGYSGPGSSESLMLRQLEDFTGKSVNKIPFDGSAPSVVALLGGHVDSVCMNVSEAINYVEEGNIKIIGVASKKRVSDFPDVATFDEQKYPIFNIALRGVAGPKGMDSDMLAKIEDSIYKASQDPEFLKKAEEISLPIDYLDASDYKDLLVEMTETLKVEFEKGEW</sequence>
<protein>
    <submittedName>
        <fullName evidence="2">Tripartite tricarboxylate transporter substrate binding protein</fullName>
    </submittedName>
</protein>
<dbReference type="Gene3D" id="3.40.190.10">
    <property type="entry name" value="Periplasmic binding protein-like II"/>
    <property type="match status" value="1"/>
</dbReference>
<dbReference type="Pfam" id="PF03401">
    <property type="entry name" value="TctC"/>
    <property type="match status" value="1"/>
</dbReference>
<comment type="similarity">
    <text evidence="1">Belongs to the UPF0065 (bug) family.</text>
</comment>
<keyword evidence="3" id="KW-1185">Reference proteome</keyword>
<name>A0ABR9ZW47_9FIRM</name>